<keyword evidence="1" id="KW-0732">Signal</keyword>
<accession>A0ABU1TP97</accession>
<feature type="signal peptide" evidence="1">
    <location>
        <begin position="1"/>
        <end position="20"/>
    </location>
</feature>
<reference evidence="2 3" key="1">
    <citation type="submission" date="2023-07" db="EMBL/GenBank/DDBJ databases">
        <title>Sorghum-associated microbial communities from plants grown in Nebraska, USA.</title>
        <authorList>
            <person name="Schachtman D."/>
        </authorList>
    </citation>
    <scope>NUCLEOTIDE SEQUENCE [LARGE SCALE GENOMIC DNA]</scope>
    <source>
        <strain evidence="2 3">3773</strain>
    </source>
</reference>
<proteinExistence type="predicted"/>
<evidence type="ECO:0000256" key="1">
    <source>
        <dbReference type="SAM" id="SignalP"/>
    </source>
</evidence>
<gene>
    <name evidence="2" type="ORF">J2X31_001781</name>
</gene>
<protein>
    <recommendedName>
        <fullName evidence="4">Outer membrane protein beta-barrel domain-containing protein</fullName>
    </recommendedName>
</protein>
<evidence type="ECO:0008006" key="4">
    <source>
        <dbReference type="Google" id="ProtNLM"/>
    </source>
</evidence>
<organism evidence="2 3">
    <name type="scientific">Flavobacterium arsenatis</name>
    <dbReference type="NCBI Taxonomy" id="1484332"/>
    <lineage>
        <taxon>Bacteria</taxon>
        <taxon>Pseudomonadati</taxon>
        <taxon>Bacteroidota</taxon>
        <taxon>Flavobacteriia</taxon>
        <taxon>Flavobacteriales</taxon>
        <taxon>Flavobacteriaceae</taxon>
        <taxon>Flavobacterium</taxon>
    </lineage>
</organism>
<comment type="caution">
    <text evidence="2">The sequence shown here is derived from an EMBL/GenBank/DDBJ whole genome shotgun (WGS) entry which is preliminary data.</text>
</comment>
<keyword evidence="3" id="KW-1185">Reference proteome</keyword>
<dbReference type="Proteomes" id="UP001255185">
    <property type="component" value="Unassembled WGS sequence"/>
</dbReference>
<evidence type="ECO:0000313" key="3">
    <source>
        <dbReference type="Proteomes" id="UP001255185"/>
    </source>
</evidence>
<dbReference type="EMBL" id="JAVDVI010000006">
    <property type="protein sequence ID" value="MDR6967769.1"/>
    <property type="molecule type" value="Genomic_DNA"/>
</dbReference>
<name>A0ABU1TP97_9FLAO</name>
<sequence length="96" mass="10909">MKRILLTFAFALFLINLNFAQSKHRVGVLGGINHYSLRGSDAVDAAEPNYGSVIGLSYQYKFNQNFSFVTGITSEKKELITPRKQALNIMMIMDFW</sequence>
<dbReference type="RefSeq" id="WP_310026053.1">
    <property type="nucleotide sequence ID" value="NZ_JAVDVI010000006.1"/>
</dbReference>
<evidence type="ECO:0000313" key="2">
    <source>
        <dbReference type="EMBL" id="MDR6967769.1"/>
    </source>
</evidence>
<feature type="chain" id="PRO_5046510575" description="Outer membrane protein beta-barrel domain-containing protein" evidence="1">
    <location>
        <begin position="21"/>
        <end position="96"/>
    </location>
</feature>